<keyword evidence="2" id="KW-1185">Reference proteome</keyword>
<name>A0AAV2BCB6_9ARAC</name>
<protein>
    <recommendedName>
        <fullName evidence="3">Secreted protein</fullName>
    </recommendedName>
</protein>
<evidence type="ECO:0000313" key="2">
    <source>
        <dbReference type="Proteomes" id="UP001497382"/>
    </source>
</evidence>
<dbReference type="Proteomes" id="UP001497382">
    <property type="component" value="Unassembled WGS sequence"/>
</dbReference>
<sequence>MRTLIILLAMGLQQNFFHTVFPSNLPFRQNDRQTDSRCCLLEEYSTYIEVWLLKQLHGIQKLADRGLKRKYEI</sequence>
<dbReference type="EMBL" id="CAXIEN010000336">
    <property type="protein sequence ID" value="CAL1293881.1"/>
    <property type="molecule type" value="Genomic_DNA"/>
</dbReference>
<accession>A0AAV2BCB6</accession>
<comment type="caution">
    <text evidence="1">The sequence shown here is derived from an EMBL/GenBank/DDBJ whole genome shotgun (WGS) entry which is preliminary data.</text>
</comment>
<organism evidence="1 2">
    <name type="scientific">Larinioides sclopetarius</name>
    <dbReference type="NCBI Taxonomy" id="280406"/>
    <lineage>
        <taxon>Eukaryota</taxon>
        <taxon>Metazoa</taxon>
        <taxon>Ecdysozoa</taxon>
        <taxon>Arthropoda</taxon>
        <taxon>Chelicerata</taxon>
        <taxon>Arachnida</taxon>
        <taxon>Araneae</taxon>
        <taxon>Araneomorphae</taxon>
        <taxon>Entelegynae</taxon>
        <taxon>Araneoidea</taxon>
        <taxon>Araneidae</taxon>
        <taxon>Larinioides</taxon>
    </lineage>
</organism>
<evidence type="ECO:0008006" key="3">
    <source>
        <dbReference type="Google" id="ProtNLM"/>
    </source>
</evidence>
<dbReference type="AlphaFoldDB" id="A0AAV2BCB6"/>
<proteinExistence type="predicted"/>
<evidence type="ECO:0000313" key="1">
    <source>
        <dbReference type="EMBL" id="CAL1293881.1"/>
    </source>
</evidence>
<gene>
    <name evidence="1" type="ORF">LARSCL_LOCUS18460</name>
</gene>
<reference evidence="1 2" key="1">
    <citation type="submission" date="2024-04" db="EMBL/GenBank/DDBJ databases">
        <authorList>
            <person name="Rising A."/>
            <person name="Reimegard J."/>
            <person name="Sonavane S."/>
            <person name="Akerstrom W."/>
            <person name="Nylinder S."/>
            <person name="Hedman E."/>
            <person name="Kallberg Y."/>
        </authorList>
    </citation>
    <scope>NUCLEOTIDE SEQUENCE [LARGE SCALE GENOMIC DNA]</scope>
</reference>